<dbReference type="Proteomes" id="UP001358193">
    <property type="component" value="Segment"/>
</dbReference>
<reference evidence="1 2" key="1">
    <citation type="submission" date="2023-11" db="EMBL/GenBank/DDBJ databases">
        <authorList>
            <person name="Cook R."/>
            <person name="Crisci M."/>
            <person name="Pye H."/>
            <person name="Adriaenssens E."/>
            <person name="Santini J."/>
        </authorList>
    </citation>
    <scope>NUCLEOTIDE SEQUENCE [LARGE SCALE GENOMIC DNA]</scope>
    <source>
        <strain evidence="1">Lak_Megaphage_Sonny</strain>
    </source>
</reference>
<keyword evidence="2" id="KW-1185">Reference proteome</keyword>
<accession>A0ABZ0Z5R0</accession>
<dbReference type="EMBL" id="OR769223">
    <property type="protein sequence ID" value="WQJ53547.1"/>
    <property type="molecule type" value="Genomic_DNA"/>
</dbReference>
<proteinExistence type="predicted"/>
<organism evidence="1 2">
    <name type="scientific">phage Lak_Megaphage_Sonny</name>
    <dbReference type="NCBI Taxonomy" id="3109229"/>
    <lineage>
        <taxon>Viruses</taxon>
        <taxon>Duplodnaviria</taxon>
        <taxon>Heunggongvirae</taxon>
        <taxon>Uroviricota</taxon>
        <taxon>Caudoviricetes</taxon>
        <taxon>Caudoviricetes code 15 clade</taxon>
    </lineage>
</organism>
<protein>
    <submittedName>
        <fullName evidence="1">Uncharacterized protein</fullName>
    </submittedName>
</protein>
<evidence type="ECO:0000313" key="2">
    <source>
        <dbReference type="Proteomes" id="UP001358193"/>
    </source>
</evidence>
<name>A0ABZ0Z5R0_9CAUD</name>
<evidence type="ECO:0000313" key="1">
    <source>
        <dbReference type="EMBL" id="WQJ53547.1"/>
    </source>
</evidence>
<sequence length="81" mass="9129">MEMTNLKNIVKGSATLDCILSGGIAVYKLLAEDGHVYQIEINMADKHDVGETASFQPYYEKAIILMRWIRRAIENGTIIEL</sequence>